<organism evidence="1 2">
    <name type="scientific">Aromia moschata</name>
    <dbReference type="NCBI Taxonomy" id="1265417"/>
    <lineage>
        <taxon>Eukaryota</taxon>
        <taxon>Metazoa</taxon>
        <taxon>Ecdysozoa</taxon>
        <taxon>Arthropoda</taxon>
        <taxon>Hexapoda</taxon>
        <taxon>Insecta</taxon>
        <taxon>Pterygota</taxon>
        <taxon>Neoptera</taxon>
        <taxon>Endopterygota</taxon>
        <taxon>Coleoptera</taxon>
        <taxon>Polyphaga</taxon>
        <taxon>Cucujiformia</taxon>
        <taxon>Chrysomeloidea</taxon>
        <taxon>Cerambycidae</taxon>
        <taxon>Cerambycinae</taxon>
        <taxon>Callichromatini</taxon>
        <taxon>Aromia</taxon>
    </lineage>
</organism>
<dbReference type="PANTHER" id="PTHR15681">
    <property type="entry name" value="MAD2L1-BINDING PROTEIN"/>
    <property type="match status" value="1"/>
</dbReference>
<protein>
    <submittedName>
        <fullName evidence="1">Uncharacterized protein</fullName>
    </submittedName>
</protein>
<dbReference type="PANTHER" id="PTHR15681:SF1">
    <property type="entry name" value="MAD2L1-BINDING PROTEIN"/>
    <property type="match status" value="1"/>
</dbReference>
<evidence type="ECO:0000313" key="1">
    <source>
        <dbReference type="EMBL" id="KAJ8945750.1"/>
    </source>
</evidence>
<dbReference type="InterPro" id="IPR053729">
    <property type="entry name" value="MAD2L1BP_domain_sf"/>
</dbReference>
<keyword evidence="2" id="KW-1185">Reference proteome</keyword>
<comment type="caution">
    <text evidence="1">The sequence shown here is derived from an EMBL/GenBank/DDBJ whole genome shotgun (WGS) entry which is preliminary data.</text>
</comment>
<accession>A0AAV8Y5N7</accession>
<dbReference type="InterPro" id="IPR009511">
    <property type="entry name" value="MAD1/Cdc20-bound-Mad2-bd"/>
</dbReference>
<dbReference type="Pfam" id="PF06581">
    <property type="entry name" value="p31comet"/>
    <property type="match status" value="1"/>
</dbReference>
<dbReference type="GO" id="GO:0005634">
    <property type="term" value="C:nucleus"/>
    <property type="evidence" value="ECO:0007669"/>
    <property type="project" value="InterPro"/>
</dbReference>
<dbReference type="AlphaFoldDB" id="A0AAV8Y5N7"/>
<name>A0AAV8Y5N7_9CUCU</name>
<sequence length="370" mass="41922">MAPSRVQKSAGGAPNVFPNHDRGQTSALYCSKINRLQKHYCVGFWSVYDFNFCAPEHVETEKKIQFYYSEAVSMRMKTENVDMNLKSSHHENVLPPQGESVINVKVSEVVLTPLCCASLVNEILKGVLYQKSQIPYPYNWLKTLVENKRKQADTEEPKKPINFTAVNHFRVVSSTYDTLECVMNGIMKEFRENGSSIKEVIFVFGTTPQCPKEVFTINVSSVVSGHLEKKSYVPYGNIFLSQSWMDAIDATSVCTNTFIFLKKDTNSNTGSATNIENFFIPSRPLTFPPKLKHVKIKLNHSDSTNCCSNLTVFEDAGRSDVSIRNEQLTSSENCEVSFSWYQAKDLLKGFKDCYINKISACELWLIKINN</sequence>
<dbReference type="Gene3D" id="3.30.900.20">
    <property type="match status" value="1"/>
</dbReference>
<proteinExistence type="predicted"/>
<reference evidence="1" key="1">
    <citation type="journal article" date="2023" name="Insect Mol. Biol.">
        <title>Genome sequencing provides insights into the evolution of gene families encoding plant cell wall-degrading enzymes in longhorned beetles.</title>
        <authorList>
            <person name="Shin N.R."/>
            <person name="Okamura Y."/>
            <person name="Kirsch R."/>
            <person name="Pauchet Y."/>
        </authorList>
    </citation>
    <scope>NUCLEOTIDE SEQUENCE</scope>
    <source>
        <strain evidence="1">AMC_N1</strain>
    </source>
</reference>
<dbReference type="EMBL" id="JAPWTK010000210">
    <property type="protein sequence ID" value="KAJ8945750.1"/>
    <property type="molecule type" value="Genomic_DNA"/>
</dbReference>
<gene>
    <name evidence="1" type="ORF">NQ318_012072</name>
</gene>
<dbReference type="GO" id="GO:0007096">
    <property type="term" value="P:regulation of exit from mitosis"/>
    <property type="evidence" value="ECO:0007669"/>
    <property type="project" value="InterPro"/>
</dbReference>
<evidence type="ECO:0000313" key="2">
    <source>
        <dbReference type="Proteomes" id="UP001162162"/>
    </source>
</evidence>
<dbReference type="Proteomes" id="UP001162162">
    <property type="component" value="Unassembled WGS sequence"/>
</dbReference>